<dbReference type="InterPro" id="IPR032675">
    <property type="entry name" value="LRR_dom_sf"/>
</dbReference>
<reference evidence="3" key="2">
    <citation type="submission" date="2007-04" db="EMBL/GenBank/DDBJ databases">
        <title>The genome of the human body louse.</title>
        <authorList>
            <consortium name="The Human Body Louse Genome Consortium"/>
            <person name="Kirkness E."/>
            <person name="Walenz B."/>
            <person name="Hass B."/>
            <person name="Bruggner R."/>
            <person name="Strausberg R."/>
        </authorList>
    </citation>
    <scope>NUCLEOTIDE SEQUENCE</scope>
    <source>
        <strain evidence="3">USDA</strain>
    </source>
</reference>
<evidence type="ECO:0000313" key="3">
    <source>
        <dbReference type="EMBL" id="EEB15417.1"/>
    </source>
</evidence>
<dbReference type="KEGG" id="phu:Phum_PHUM366270"/>
<dbReference type="CTD" id="8233477"/>
<keyword evidence="5" id="KW-1185">Reference proteome</keyword>
<dbReference type="SUPFAM" id="SSF52058">
    <property type="entry name" value="L domain-like"/>
    <property type="match status" value="1"/>
</dbReference>
<dbReference type="InterPro" id="IPR001611">
    <property type="entry name" value="Leu-rich_rpt"/>
</dbReference>
<dbReference type="HOGENOM" id="CLU_825343_0_0_1"/>
<dbReference type="InParanoid" id="E0VPW1"/>
<dbReference type="PANTHER" id="PTHR24366">
    <property type="entry name" value="IG(IMMUNOGLOBULIN) AND LRR(LEUCINE RICH REPEAT) DOMAINS"/>
    <property type="match status" value="1"/>
</dbReference>
<organism>
    <name type="scientific">Pediculus humanus subsp. corporis</name>
    <name type="common">Body louse</name>
    <dbReference type="NCBI Taxonomy" id="121224"/>
    <lineage>
        <taxon>Eukaryota</taxon>
        <taxon>Metazoa</taxon>
        <taxon>Ecdysozoa</taxon>
        <taxon>Arthropoda</taxon>
        <taxon>Hexapoda</taxon>
        <taxon>Insecta</taxon>
        <taxon>Pterygota</taxon>
        <taxon>Neoptera</taxon>
        <taxon>Paraneoptera</taxon>
        <taxon>Psocodea</taxon>
        <taxon>Troctomorpha</taxon>
        <taxon>Phthiraptera</taxon>
        <taxon>Anoplura</taxon>
        <taxon>Pediculidae</taxon>
        <taxon>Pediculus</taxon>
    </lineage>
</organism>
<dbReference type="PANTHER" id="PTHR24366:SF170">
    <property type="entry name" value="RE50361P"/>
    <property type="match status" value="1"/>
</dbReference>
<gene>
    <name evidence="4" type="primary">8233477</name>
    <name evidence="3" type="ORF">Phum_PHUM366270</name>
</gene>
<evidence type="ECO:0000313" key="4">
    <source>
        <dbReference type="EnsemblMetazoa" id="PHUM366270-PA"/>
    </source>
</evidence>
<dbReference type="RefSeq" id="XP_002428155.1">
    <property type="nucleotide sequence ID" value="XM_002428110.1"/>
</dbReference>
<keyword evidence="1" id="KW-0433">Leucine-rich repeat</keyword>
<dbReference type="eggNOG" id="KOG4641">
    <property type="taxonomic scope" value="Eukaryota"/>
</dbReference>
<dbReference type="EMBL" id="AAZO01004263">
    <property type="status" value="NOT_ANNOTATED_CDS"/>
    <property type="molecule type" value="Genomic_DNA"/>
</dbReference>
<sequence>MQVVTRYLKITIIILLNLIITLVRCDICFVCKCFFVNVQPTEPEIEENVQLISFKYKIENVESYNPNATYENLKKFFYVDCSSDSNVGQINNLNWPNLKILGIFGNFKKSKWKKLEFFPDDIKKQMTVLSLSNNLISEIEPHELDDFNNVKMLNLSNNQITTIKKSTFTKLNLLQILDLSENNIKEIDDWAFYGTFFLKYLNLSSNSLKFINSDIFRGLTNLSVLDLSSNEIFKLPQDFGNSLPELKILTIKNNELTKVPALPLALKKLDLSNNNFLGLQLAHSKLEILKAGHNNLTDNLNLVSPNVLTLDLSHNKFTNVPKDITSTNYKLLQKLLLNGNPIINLNFSEDAKPFEYLQIIDLSNCSISKLDKNLFSK</sequence>
<dbReference type="Pfam" id="PF13855">
    <property type="entry name" value="LRR_8"/>
    <property type="match status" value="2"/>
</dbReference>
<proteinExistence type="predicted"/>
<dbReference type="InterPro" id="IPR003591">
    <property type="entry name" value="Leu-rich_rpt_typical-subtyp"/>
</dbReference>
<dbReference type="PRINTS" id="PR00019">
    <property type="entry name" value="LEURICHRPT"/>
</dbReference>
<evidence type="ECO:0000256" key="2">
    <source>
        <dbReference type="ARBA" id="ARBA00022737"/>
    </source>
</evidence>
<name>E0VPW1_PEDHC</name>
<reference evidence="3" key="1">
    <citation type="submission" date="2007-04" db="EMBL/GenBank/DDBJ databases">
        <title>Annotation of Pediculus humanus corporis strain USDA.</title>
        <authorList>
            <person name="Kirkness E."/>
            <person name="Hannick L."/>
            <person name="Hass B."/>
            <person name="Bruggner R."/>
            <person name="Lawson D."/>
            <person name="Bidwell S."/>
            <person name="Joardar V."/>
            <person name="Caler E."/>
            <person name="Walenz B."/>
            <person name="Inman J."/>
            <person name="Schobel S."/>
            <person name="Galinsky K."/>
            <person name="Amedeo P."/>
            <person name="Strausberg R."/>
        </authorList>
    </citation>
    <scope>NUCLEOTIDE SEQUENCE</scope>
    <source>
        <strain evidence="3">USDA</strain>
    </source>
</reference>
<reference evidence="4" key="3">
    <citation type="submission" date="2021-02" db="UniProtKB">
        <authorList>
            <consortium name="EnsemblMetazoa"/>
        </authorList>
    </citation>
    <scope>IDENTIFICATION</scope>
    <source>
        <strain evidence="4">USDA</strain>
    </source>
</reference>
<accession>E0VPW1</accession>
<dbReference type="PROSITE" id="PS51450">
    <property type="entry name" value="LRR"/>
    <property type="match status" value="3"/>
</dbReference>
<evidence type="ECO:0000313" key="5">
    <source>
        <dbReference type="Proteomes" id="UP000009046"/>
    </source>
</evidence>
<dbReference type="Gene3D" id="3.80.10.10">
    <property type="entry name" value="Ribonuclease Inhibitor"/>
    <property type="match status" value="1"/>
</dbReference>
<dbReference type="STRING" id="121224.E0VPW1"/>
<dbReference type="EMBL" id="DS235379">
    <property type="protein sequence ID" value="EEB15417.1"/>
    <property type="molecule type" value="Genomic_DNA"/>
</dbReference>
<dbReference type="GeneID" id="8233477"/>
<protein>
    <submittedName>
        <fullName evidence="3">Fibromodulin, putative</fullName>
    </submittedName>
</protein>
<dbReference type="OMA" id="MHHNQLT"/>
<dbReference type="AlphaFoldDB" id="E0VPW1"/>
<dbReference type="VEuPathDB" id="VectorBase:PHUM366270"/>
<dbReference type="Pfam" id="PF00560">
    <property type="entry name" value="LRR_1"/>
    <property type="match status" value="2"/>
</dbReference>
<dbReference type="OrthoDB" id="6022531at2759"/>
<evidence type="ECO:0000256" key="1">
    <source>
        <dbReference type="ARBA" id="ARBA00022614"/>
    </source>
</evidence>
<dbReference type="EnsemblMetazoa" id="PHUM366270-RA">
    <property type="protein sequence ID" value="PHUM366270-PA"/>
    <property type="gene ID" value="PHUM366270"/>
</dbReference>
<dbReference type="Proteomes" id="UP000009046">
    <property type="component" value="Unassembled WGS sequence"/>
</dbReference>
<keyword evidence="2" id="KW-0677">Repeat</keyword>
<dbReference type="SMART" id="SM00369">
    <property type="entry name" value="LRR_TYP"/>
    <property type="match status" value="8"/>
</dbReference>